<evidence type="ECO:0000259" key="22">
    <source>
        <dbReference type="PROSITE" id="PS50972"/>
    </source>
</evidence>
<comment type="caution">
    <text evidence="25">The sequence shown here is derived from an EMBL/GenBank/DDBJ whole genome shotgun (WGS) entry which is preliminary data.</text>
</comment>
<comment type="catalytic activity">
    <reaction evidence="1">
        <text>(6S)-5-methyl-5,6,7,8-tetrahydrofolate + L-homocysteine = (6S)-5,6,7,8-tetrahydrofolate + L-methionine</text>
        <dbReference type="Rhea" id="RHEA:11172"/>
        <dbReference type="ChEBI" id="CHEBI:18608"/>
        <dbReference type="ChEBI" id="CHEBI:57453"/>
        <dbReference type="ChEBI" id="CHEBI:57844"/>
        <dbReference type="ChEBI" id="CHEBI:58199"/>
        <dbReference type="EC" id="2.1.1.13"/>
    </reaction>
</comment>
<evidence type="ECO:0000256" key="11">
    <source>
        <dbReference type="ARBA" id="ARBA00022628"/>
    </source>
</evidence>
<evidence type="ECO:0000256" key="2">
    <source>
        <dbReference type="ARBA" id="ARBA00001947"/>
    </source>
</evidence>
<dbReference type="Pfam" id="PF00809">
    <property type="entry name" value="Pterin_bind"/>
    <property type="match status" value="1"/>
</dbReference>
<keyword evidence="15 20" id="KW-0862">Zinc</keyword>
<dbReference type="InterPro" id="IPR036589">
    <property type="entry name" value="HCY_dom_sf"/>
</dbReference>
<evidence type="ECO:0000256" key="17">
    <source>
        <dbReference type="ARBA" id="ARBA00023285"/>
    </source>
</evidence>
<keyword evidence="9 20" id="KW-0489">Methyltransferase</keyword>
<dbReference type="Gene3D" id="3.20.20.330">
    <property type="entry name" value="Homocysteine-binding-like domain"/>
    <property type="match status" value="1"/>
</dbReference>
<feature type="binding site" evidence="20">
    <location>
        <position position="252"/>
    </location>
    <ligand>
        <name>Zn(2+)</name>
        <dbReference type="ChEBI" id="CHEBI:29105"/>
    </ligand>
</feature>
<keyword evidence="11" id="KW-0846">Cobalamin</keyword>
<evidence type="ECO:0000256" key="5">
    <source>
        <dbReference type="ARBA" id="ARBA00010398"/>
    </source>
</evidence>
<dbReference type="InterPro" id="IPR036724">
    <property type="entry name" value="Cobalamin-bd_sf"/>
</dbReference>
<dbReference type="InterPro" id="IPR003726">
    <property type="entry name" value="HCY_dom"/>
</dbReference>
<evidence type="ECO:0000256" key="20">
    <source>
        <dbReference type="PROSITE-ProRule" id="PRU00333"/>
    </source>
</evidence>
<evidence type="ECO:0000256" key="8">
    <source>
        <dbReference type="ARBA" id="ARBA00013998"/>
    </source>
</evidence>
<dbReference type="InterPro" id="IPR036594">
    <property type="entry name" value="Meth_synthase_dom"/>
</dbReference>
<dbReference type="GO" id="GO:0005829">
    <property type="term" value="C:cytosol"/>
    <property type="evidence" value="ECO:0007669"/>
    <property type="project" value="TreeGrafter"/>
</dbReference>
<dbReference type="GO" id="GO:0032259">
    <property type="term" value="P:methylation"/>
    <property type="evidence" value="ECO:0007669"/>
    <property type="project" value="UniProtKB-KW"/>
</dbReference>
<evidence type="ECO:0000256" key="18">
    <source>
        <dbReference type="ARBA" id="ARBA00025552"/>
    </source>
</evidence>
<evidence type="ECO:0000256" key="19">
    <source>
        <dbReference type="ARBA" id="ARBA00031040"/>
    </source>
</evidence>
<evidence type="ECO:0000259" key="21">
    <source>
        <dbReference type="PROSITE" id="PS50970"/>
    </source>
</evidence>
<dbReference type="SUPFAM" id="SSF82282">
    <property type="entry name" value="Homocysteine S-methyltransferase"/>
    <property type="match status" value="1"/>
</dbReference>
<comment type="function">
    <text evidence="18">Catalyzes the transfer of a methyl group from methyl-cobalamin to homocysteine, yielding enzyme-bound cob(I)alamin and methionine. Subsequently, remethylates the cofactor using methyltetrahydrofolate.</text>
</comment>
<dbReference type="PANTHER" id="PTHR45833">
    <property type="entry name" value="METHIONINE SYNTHASE"/>
    <property type="match status" value="1"/>
</dbReference>
<dbReference type="PIRSF" id="PIRSF037472">
    <property type="entry name" value="DHPS_mtfrase"/>
    <property type="match status" value="1"/>
</dbReference>
<keyword evidence="10" id="KW-0028">Amino-acid biosynthesis</keyword>
<evidence type="ECO:0000313" key="26">
    <source>
        <dbReference type="Proteomes" id="UP000434052"/>
    </source>
</evidence>
<feature type="binding site" evidence="20">
    <location>
        <position position="187"/>
    </location>
    <ligand>
        <name>Zn(2+)</name>
        <dbReference type="ChEBI" id="CHEBI:29105"/>
    </ligand>
</feature>
<dbReference type="GO" id="GO:0046872">
    <property type="term" value="F:metal ion binding"/>
    <property type="evidence" value="ECO:0007669"/>
    <property type="project" value="UniProtKB-KW"/>
</dbReference>
<feature type="domain" description="B12-binding N-terminal" evidence="24">
    <location>
        <begin position="571"/>
        <end position="665"/>
    </location>
</feature>
<dbReference type="InterPro" id="IPR003759">
    <property type="entry name" value="Cbl-bd_cap"/>
</dbReference>
<dbReference type="InterPro" id="IPR006158">
    <property type="entry name" value="Cobalamin-bd"/>
</dbReference>
<dbReference type="Gene3D" id="3.20.20.20">
    <property type="entry name" value="Dihydropteroate synthase-like"/>
    <property type="match status" value="1"/>
</dbReference>
<dbReference type="FunFam" id="3.40.50.280:FF:000003">
    <property type="entry name" value="Dimethylamine methyltransferase corrinoid protein"/>
    <property type="match status" value="1"/>
</dbReference>
<dbReference type="EMBL" id="QMIF01000003">
    <property type="protein sequence ID" value="TVM35185.1"/>
    <property type="molecule type" value="Genomic_DNA"/>
</dbReference>
<evidence type="ECO:0000256" key="14">
    <source>
        <dbReference type="ARBA" id="ARBA00022723"/>
    </source>
</evidence>
<dbReference type="GO" id="GO:0046653">
    <property type="term" value="P:tetrahydrofolate metabolic process"/>
    <property type="evidence" value="ECO:0007669"/>
    <property type="project" value="TreeGrafter"/>
</dbReference>
<dbReference type="PROSITE" id="PS50970">
    <property type="entry name" value="HCY"/>
    <property type="match status" value="1"/>
</dbReference>
<evidence type="ECO:0000256" key="3">
    <source>
        <dbReference type="ARBA" id="ARBA00001956"/>
    </source>
</evidence>
<dbReference type="Pfam" id="PF02607">
    <property type="entry name" value="B12-binding_2"/>
    <property type="match status" value="1"/>
</dbReference>
<dbReference type="GO" id="GO:0050667">
    <property type="term" value="P:homocysteine metabolic process"/>
    <property type="evidence" value="ECO:0007669"/>
    <property type="project" value="TreeGrafter"/>
</dbReference>
<evidence type="ECO:0000259" key="24">
    <source>
        <dbReference type="PROSITE" id="PS51337"/>
    </source>
</evidence>
<dbReference type="SMART" id="SM01018">
    <property type="entry name" value="B12-binding_2"/>
    <property type="match status" value="1"/>
</dbReference>
<dbReference type="UniPathway" id="UPA00051">
    <property type="reaction ID" value="UER00081"/>
</dbReference>
<dbReference type="InterPro" id="IPR000489">
    <property type="entry name" value="Pterin-binding_dom"/>
</dbReference>
<feature type="domain" description="B12-binding" evidence="23">
    <location>
        <begin position="666"/>
        <end position="791"/>
    </location>
</feature>
<keyword evidence="17" id="KW-0170">Cobalt</keyword>
<accession>A0A6P1ZKA4</accession>
<dbReference type="Gene3D" id="3.40.50.280">
    <property type="entry name" value="Cobalamin-binding domain"/>
    <property type="match status" value="1"/>
</dbReference>
<comment type="similarity">
    <text evidence="5">Belongs to the vitamin-B12 dependent methionine synthase family.</text>
</comment>
<evidence type="ECO:0000256" key="15">
    <source>
        <dbReference type="ARBA" id="ARBA00022833"/>
    </source>
</evidence>
<comment type="cofactor">
    <cofactor evidence="3">
        <name>methylcob(III)alamin</name>
        <dbReference type="ChEBI" id="CHEBI:28115"/>
    </cofactor>
</comment>
<feature type="domain" description="Pterin-binding" evidence="22">
    <location>
        <begin position="299"/>
        <end position="543"/>
    </location>
</feature>
<dbReference type="PANTHER" id="PTHR45833:SF1">
    <property type="entry name" value="METHIONINE SYNTHASE"/>
    <property type="match status" value="1"/>
</dbReference>
<keyword evidence="13" id="KW-0949">S-adenosyl-L-methionine</keyword>
<dbReference type="Proteomes" id="UP000434052">
    <property type="component" value="Unassembled WGS sequence"/>
</dbReference>
<protein>
    <recommendedName>
        <fullName evidence="8">Methionine synthase</fullName>
        <ecNumber evidence="7">2.1.1.13</ecNumber>
    </recommendedName>
    <alternativeName>
        <fullName evidence="19">5-methyltetrahydrofolate--homocysteine methyltransferase</fullName>
    </alternativeName>
</protein>
<comment type="similarity">
    <text evidence="6">Belongs to the methylamine corrinoid protein family.</text>
</comment>
<evidence type="ECO:0000256" key="6">
    <source>
        <dbReference type="ARBA" id="ARBA00010854"/>
    </source>
</evidence>
<dbReference type="InterPro" id="IPR011005">
    <property type="entry name" value="Dihydropteroate_synth-like_sf"/>
</dbReference>
<evidence type="ECO:0000313" key="25">
    <source>
        <dbReference type="EMBL" id="TVM35185.1"/>
    </source>
</evidence>
<evidence type="ECO:0000256" key="9">
    <source>
        <dbReference type="ARBA" id="ARBA00022603"/>
    </source>
</evidence>
<keyword evidence="16" id="KW-0486">Methionine biosynthesis</keyword>
<reference evidence="25 26" key="1">
    <citation type="submission" date="2018-06" db="EMBL/GenBank/DDBJ databases">
        <title>Complete genome of Desulfovibrio marinus P48SEP.</title>
        <authorList>
            <person name="Crispim J.S."/>
            <person name="Vidigal P.M.P."/>
            <person name="Silva L.C.F."/>
            <person name="Araujo L.C."/>
            <person name="Laguardia C.N."/>
            <person name="Dias R.S."/>
            <person name="Sousa M.P."/>
            <person name="Paula S.O."/>
            <person name="Silva C."/>
        </authorList>
    </citation>
    <scope>NUCLEOTIDE SEQUENCE [LARGE SCALE GENOMIC DNA]</scope>
    <source>
        <strain evidence="25 26">P48SEP</strain>
    </source>
</reference>
<dbReference type="GO" id="GO:0031419">
    <property type="term" value="F:cobalamin binding"/>
    <property type="evidence" value="ECO:0007669"/>
    <property type="project" value="UniProtKB-KW"/>
</dbReference>
<dbReference type="SUPFAM" id="SSF51717">
    <property type="entry name" value="Dihydropteroate synthetase-like"/>
    <property type="match status" value="1"/>
</dbReference>
<dbReference type="GO" id="GO:0008705">
    <property type="term" value="F:methionine synthase activity"/>
    <property type="evidence" value="ECO:0007669"/>
    <property type="project" value="UniProtKB-EC"/>
</dbReference>
<dbReference type="SUPFAM" id="SSF52242">
    <property type="entry name" value="Cobalamin (vitamin B12)-binding domain"/>
    <property type="match status" value="1"/>
</dbReference>
<dbReference type="InterPro" id="IPR017215">
    <property type="entry name" value="MetH_bac"/>
</dbReference>
<evidence type="ECO:0000256" key="7">
    <source>
        <dbReference type="ARBA" id="ARBA00012032"/>
    </source>
</evidence>
<dbReference type="Gene3D" id="1.10.1240.10">
    <property type="entry name" value="Methionine synthase domain"/>
    <property type="match status" value="1"/>
</dbReference>
<evidence type="ECO:0000256" key="13">
    <source>
        <dbReference type="ARBA" id="ARBA00022691"/>
    </source>
</evidence>
<evidence type="ECO:0000256" key="16">
    <source>
        <dbReference type="ARBA" id="ARBA00023167"/>
    </source>
</evidence>
<dbReference type="InterPro" id="IPR050554">
    <property type="entry name" value="Met_Synthase/Corrinoid"/>
</dbReference>
<evidence type="ECO:0000256" key="12">
    <source>
        <dbReference type="ARBA" id="ARBA00022679"/>
    </source>
</evidence>
<dbReference type="PROSITE" id="PS51337">
    <property type="entry name" value="B12_BINDING_NTER"/>
    <property type="match status" value="1"/>
</dbReference>
<dbReference type="AlphaFoldDB" id="A0A6P1ZKA4"/>
<dbReference type="EC" id="2.1.1.13" evidence="7"/>
<evidence type="ECO:0000259" key="23">
    <source>
        <dbReference type="PROSITE" id="PS51332"/>
    </source>
</evidence>
<feature type="domain" description="Hcy-binding" evidence="21">
    <location>
        <begin position="1"/>
        <end position="267"/>
    </location>
</feature>
<dbReference type="OrthoDB" id="9803687at2"/>
<comment type="pathway">
    <text evidence="4">Amino-acid biosynthesis; L-methionine biosynthesis via de novo pathway; L-methionine from L-homocysteine (MetH route): step 1/1.</text>
</comment>
<proteinExistence type="inferred from homology"/>
<dbReference type="PROSITE" id="PS51332">
    <property type="entry name" value="B12_BINDING"/>
    <property type="match status" value="1"/>
</dbReference>
<dbReference type="PROSITE" id="PS50972">
    <property type="entry name" value="PTERIN_BINDING"/>
    <property type="match status" value="1"/>
</dbReference>
<dbReference type="CDD" id="cd02070">
    <property type="entry name" value="corrinoid_protein_B12-BD"/>
    <property type="match status" value="1"/>
</dbReference>
<keyword evidence="14 20" id="KW-0479">Metal-binding</keyword>
<gene>
    <name evidence="25" type="ORF">DQK91_07270</name>
</gene>
<evidence type="ECO:0000256" key="1">
    <source>
        <dbReference type="ARBA" id="ARBA00001700"/>
    </source>
</evidence>
<feature type="binding site" evidence="20">
    <location>
        <position position="253"/>
    </location>
    <ligand>
        <name>Zn(2+)</name>
        <dbReference type="ChEBI" id="CHEBI:29105"/>
    </ligand>
</feature>
<organism evidence="25 26">
    <name type="scientific">Oceanidesulfovibrio marinus</name>
    <dbReference type="NCBI Taxonomy" id="370038"/>
    <lineage>
        <taxon>Bacteria</taxon>
        <taxon>Pseudomonadati</taxon>
        <taxon>Thermodesulfobacteriota</taxon>
        <taxon>Desulfovibrionia</taxon>
        <taxon>Desulfovibrionales</taxon>
        <taxon>Desulfovibrionaceae</taxon>
        <taxon>Oceanidesulfovibrio</taxon>
    </lineage>
</organism>
<dbReference type="SUPFAM" id="SSF47644">
    <property type="entry name" value="Methionine synthase domain"/>
    <property type="match status" value="1"/>
</dbReference>
<evidence type="ECO:0000256" key="10">
    <source>
        <dbReference type="ARBA" id="ARBA00022605"/>
    </source>
</evidence>
<name>A0A6P1ZKA4_9BACT</name>
<dbReference type="Pfam" id="PF02574">
    <property type="entry name" value="S-methyl_trans"/>
    <property type="match status" value="1"/>
</dbReference>
<evidence type="ECO:0000256" key="4">
    <source>
        <dbReference type="ARBA" id="ARBA00005178"/>
    </source>
</evidence>
<comment type="cofactor">
    <cofactor evidence="2 20">
        <name>Zn(2+)</name>
        <dbReference type="ChEBI" id="CHEBI:29105"/>
    </cofactor>
</comment>
<sequence>MGTMFQARGLPSGVSPELFGQERPDITASIHQAYVDAGACGLTTNTFGGTRFKLPADADVHAVNFSQVQVARQVADKAGRPVMVMGSVGPTGKFVKPLGELDFLEMVQAYEEQIRGIADGGADLIVAETHYDLAEVRAVSVATRNVCDLPLCLSMTFEQGVSLTGTPPLTFVDTAQNLGVDAVMVNCSAGPAQLAELAEVMAPRLSVPLILRPNAGLPVLEDGETVFKMGPAEYAEKMAKLPALGAKFLGGCCGTSPDHIAAVVKAVEDMAPTVPDTGWSGVVLTSRAVSVPIAAGGPFALIGERINPTGKKVLTEELQRGEFSQAMTFAKQQLDAGAPILDVNVGAPMVDETRLLPDLVLRLVERHTVPLCLDSSNPDALEAGLAVYPGSALINSISGEEGRMEALGPLCKRYGAPFILLPLQGKKLPVAAADRIAILEKLLEKAEALGIPRRLIMVDALALAVSSKPDAARECLETIRYITQTLGLPTTLGLSNTSFGLPARELVNTTFLAMAMSAGLSSAIAHPGAPGFSEAIASAEVLLGRDRKAANFIENYSDWKPGVASGGAPARKKPSMEGLPEGELEMAVIQGEKELVVKLVNAALENGEKPFDIVNGKLIPGITVVGDLYERKEYFLPQLLLAAEAMQAGFAVVKPLLEEEAEAEVKPVIIMATVEGDIHDIGKNIVCLLLSNYGFEVVDLGKDVPAATIVAEAKKRKAAVIGLSALMTTTMVRMQDTVDLVKEQGVSAKVMLGGAVVTREYADSIGADGYADDAVGAVREARKLCETREKA</sequence>
<keyword evidence="12 20" id="KW-0808">Transferase</keyword>
<dbReference type="Pfam" id="PF02310">
    <property type="entry name" value="B12-binding"/>
    <property type="match status" value="1"/>
</dbReference>